<sequence length="98" mass="10691">MLRVAARRVQNITTVASRTLSAQSSSAAGQSTVNADVPGLSQNVVKVPNAPVGPNASKDKEYKNPEYFCYHVDSFAEAELELAKYRLPPPSNKRPFNK</sequence>
<protein>
    <submittedName>
        <fullName evidence="2">Uncharacterized protein LOC112466957</fullName>
    </submittedName>
</protein>
<dbReference type="Proteomes" id="UP000504618">
    <property type="component" value="Unplaced"/>
</dbReference>
<reference evidence="2" key="1">
    <citation type="submission" date="2025-08" db="UniProtKB">
        <authorList>
            <consortium name="RefSeq"/>
        </authorList>
    </citation>
    <scope>IDENTIFICATION</scope>
    <source>
        <tissue evidence="2">Whole body</tissue>
    </source>
</reference>
<evidence type="ECO:0000313" key="2">
    <source>
        <dbReference type="RefSeq" id="XP_024891105.1"/>
    </source>
</evidence>
<name>A0A6J1RE70_9HYME</name>
<dbReference type="InterPro" id="IPR026193">
    <property type="entry name" value="NDUFV3"/>
</dbReference>
<proteinExistence type="predicted"/>
<gene>
    <name evidence="2" type="primary">LOC112466957</name>
</gene>
<dbReference type="CTD" id="4731"/>
<keyword evidence="1" id="KW-1185">Reference proteome</keyword>
<dbReference type="RefSeq" id="XP_024891105.1">
    <property type="nucleotide sequence ID" value="XM_025035337.1"/>
</dbReference>
<dbReference type="GO" id="GO:0005739">
    <property type="term" value="C:mitochondrion"/>
    <property type="evidence" value="ECO:0007669"/>
    <property type="project" value="InterPro"/>
</dbReference>
<dbReference type="OrthoDB" id="6161911at2759"/>
<dbReference type="Pfam" id="PF15880">
    <property type="entry name" value="NDUFV3"/>
    <property type="match status" value="1"/>
</dbReference>
<organism evidence="1 2">
    <name type="scientific">Temnothorax curvispinosus</name>
    <dbReference type="NCBI Taxonomy" id="300111"/>
    <lineage>
        <taxon>Eukaryota</taxon>
        <taxon>Metazoa</taxon>
        <taxon>Ecdysozoa</taxon>
        <taxon>Arthropoda</taxon>
        <taxon>Hexapoda</taxon>
        <taxon>Insecta</taxon>
        <taxon>Pterygota</taxon>
        <taxon>Neoptera</taxon>
        <taxon>Endopterygota</taxon>
        <taxon>Hymenoptera</taxon>
        <taxon>Apocrita</taxon>
        <taxon>Aculeata</taxon>
        <taxon>Formicoidea</taxon>
        <taxon>Formicidae</taxon>
        <taxon>Myrmicinae</taxon>
        <taxon>Temnothorax</taxon>
    </lineage>
</organism>
<evidence type="ECO:0000313" key="1">
    <source>
        <dbReference type="Proteomes" id="UP000504618"/>
    </source>
</evidence>
<dbReference type="GeneID" id="112466957"/>
<accession>A0A6J1RE70</accession>
<dbReference type="GO" id="GO:0045271">
    <property type="term" value="C:respiratory chain complex I"/>
    <property type="evidence" value="ECO:0007669"/>
    <property type="project" value="InterPro"/>
</dbReference>
<dbReference type="AlphaFoldDB" id="A0A6J1RE70"/>